<dbReference type="SUPFAM" id="SSF102198">
    <property type="entry name" value="Putative cyclase"/>
    <property type="match status" value="1"/>
</dbReference>
<dbReference type="InterPro" id="IPR007325">
    <property type="entry name" value="KFase/CYL"/>
</dbReference>
<evidence type="ECO:0008006" key="4">
    <source>
        <dbReference type="Google" id="ProtNLM"/>
    </source>
</evidence>
<organism evidence="2 3">
    <name type="scientific">Neodothiora populina</name>
    <dbReference type="NCBI Taxonomy" id="2781224"/>
    <lineage>
        <taxon>Eukaryota</taxon>
        <taxon>Fungi</taxon>
        <taxon>Dikarya</taxon>
        <taxon>Ascomycota</taxon>
        <taxon>Pezizomycotina</taxon>
        <taxon>Dothideomycetes</taxon>
        <taxon>Dothideomycetidae</taxon>
        <taxon>Dothideales</taxon>
        <taxon>Dothioraceae</taxon>
        <taxon>Neodothiora</taxon>
    </lineage>
</organism>
<dbReference type="Pfam" id="PF04199">
    <property type="entry name" value="Cyclase"/>
    <property type="match status" value="1"/>
</dbReference>
<gene>
    <name evidence="2" type="ORF">AAFC00_004435</name>
</gene>
<sequence>MDQALAKFPKGLPTLKKLAEYNQGSNVPPETAWFWGIEDEIGRLNLLTPERIREVKDKELLEGDVVSLNWPMMLPAKPAFGRDACKHRIANHPDGPVVFDDWIDMNIQSGSQWDGFRHYGHQTQGRFYNDLTPSEVLSGTRCGMQAASNHGIVGRGVLIDYYGWKVKRGEAYDPFTAHAIHLDDILAVAKDQNLTFQTGDILLIRSGYTSGYYKYEKEDQARLDEAGSLKPCLAGVAQTEEMKTWLHDSYFSAVAGDAPAWECWPPKDWALHEFLLGSWGVMIGEMFDLEALSKKCEEKKRWSFFFMSTPLNMPGGIASLANAITIH</sequence>
<protein>
    <recommendedName>
        <fullName evidence="4">Cyclase</fullName>
    </recommendedName>
</protein>
<dbReference type="InterPro" id="IPR037175">
    <property type="entry name" value="KFase_sf"/>
</dbReference>
<dbReference type="PANTHER" id="PTHR34861:SF10">
    <property type="entry name" value="CYCLASE"/>
    <property type="match status" value="1"/>
</dbReference>
<reference evidence="2 3" key="1">
    <citation type="submission" date="2024-07" db="EMBL/GenBank/DDBJ databases">
        <title>Draft sequence of the Neodothiora populina.</title>
        <authorList>
            <person name="Drown D.D."/>
            <person name="Schuette U.S."/>
            <person name="Buechlein A.B."/>
            <person name="Rusch D.R."/>
            <person name="Winton L.W."/>
            <person name="Adams G.A."/>
        </authorList>
    </citation>
    <scope>NUCLEOTIDE SEQUENCE [LARGE SCALE GENOMIC DNA]</scope>
    <source>
        <strain evidence="2 3">CPC 39397</strain>
    </source>
</reference>
<evidence type="ECO:0000313" key="2">
    <source>
        <dbReference type="EMBL" id="KAL1296809.1"/>
    </source>
</evidence>
<keyword evidence="3" id="KW-1185">Reference proteome</keyword>
<dbReference type="PANTHER" id="PTHR34861">
    <property type="match status" value="1"/>
</dbReference>
<evidence type="ECO:0000313" key="3">
    <source>
        <dbReference type="Proteomes" id="UP001562354"/>
    </source>
</evidence>
<accession>A0ABR3P2A1</accession>
<comment type="similarity">
    <text evidence="1">Belongs to the Cyclase 1 superfamily.</text>
</comment>
<dbReference type="GeneID" id="95978135"/>
<proteinExistence type="inferred from homology"/>
<comment type="caution">
    <text evidence="2">The sequence shown here is derived from an EMBL/GenBank/DDBJ whole genome shotgun (WGS) entry which is preliminary data.</text>
</comment>
<name>A0ABR3P2A1_9PEZI</name>
<dbReference type="Gene3D" id="3.50.30.50">
    <property type="entry name" value="Putative cyclase"/>
    <property type="match status" value="1"/>
</dbReference>
<dbReference type="Proteomes" id="UP001562354">
    <property type="component" value="Unassembled WGS sequence"/>
</dbReference>
<dbReference type="EMBL" id="JBFMKM010000016">
    <property type="protein sequence ID" value="KAL1296809.1"/>
    <property type="molecule type" value="Genomic_DNA"/>
</dbReference>
<evidence type="ECO:0000256" key="1">
    <source>
        <dbReference type="ARBA" id="ARBA00007865"/>
    </source>
</evidence>
<dbReference type="RefSeq" id="XP_069196491.1">
    <property type="nucleotide sequence ID" value="XM_069344076.1"/>
</dbReference>